<dbReference type="GO" id="GO:0005737">
    <property type="term" value="C:cytoplasm"/>
    <property type="evidence" value="ECO:0007669"/>
    <property type="project" value="UniProtKB-SubCell"/>
</dbReference>
<keyword evidence="8 11" id="KW-0547">Nucleotide-binding</keyword>
<dbReference type="GO" id="GO:0017122">
    <property type="term" value="C:protein N-acetylglucosaminyltransferase complex"/>
    <property type="evidence" value="ECO:0007669"/>
    <property type="project" value="UniProtKB-UniRule"/>
</dbReference>
<dbReference type="CDD" id="cd04949">
    <property type="entry name" value="GT4_GtfA-like"/>
    <property type="match status" value="1"/>
</dbReference>
<keyword evidence="15" id="KW-1185">Reference proteome</keyword>
<protein>
    <recommendedName>
        <fullName evidence="11">UDP-N-acetylglucosamine--peptide N-acetylglucosaminyltransferase GtfA subunit</fullName>
        <ecNumber evidence="11">2.4.1.-</ecNumber>
    </recommendedName>
    <alternativeName>
        <fullName evidence="11">Glycosyltransferase GtfA</fullName>
    </alternativeName>
</protein>
<evidence type="ECO:0000313" key="14">
    <source>
        <dbReference type="EMBL" id="SNV54993.1"/>
    </source>
</evidence>
<dbReference type="GO" id="GO:0000166">
    <property type="term" value="F:nucleotide binding"/>
    <property type="evidence" value="ECO:0007669"/>
    <property type="project" value="UniProtKB-KW"/>
</dbReference>
<feature type="domain" description="GtfA extended beta-sheet meander" evidence="13">
    <location>
        <begin position="96"/>
        <end position="189"/>
    </location>
</feature>
<evidence type="ECO:0000259" key="12">
    <source>
        <dbReference type="Pfam" id="PF00534"/>
    </source>
</evidence>
<dbReference type="Gene3D" id="3.40.50.2000">
    <property type="entry name" value="Glycogen Phosphorylase B"/>
    <property type="match status" value="2"/>
</dbReference>
<name>A0A239Y9C6_9STAP</name>
<comment type="catalytic activity">
    <reaction evidence="10 11">
        <text>L-seryl-[protein] + UDP-N-acetyl-alpha-D-glucosamine = 3-O-[N-acetyl-alpha-D-glucosaminyl]-L-seryl-[protein] + UDP + H(+)</text>
        <dbReference type="Rhea" id="RHEA:59872"/>
        <dbReference type="Rhea" id="RHEA-COMP:9863"/>
        <dbReference type="Rhea" id="RHEA-COMP:15471"/>
        <dbReference type="ChEBI" id="CHEBI:15378"/>
        <dbReference type="ChEBI" id="CHEBI:29999"/>
        <dbReference type="ChEBI" id="CHEBI:57705"/>
        <dbReference type="ChEBI" id="CHEBI:58223"/>
        <dbReference type="ChEBI" id="CHEBI:143279"/>
    </reaction>
</comment>
<evidence type="ECO:0000256" key="9">
    <source>
        <dbReference type="ARBA" id="ARBA00023136"/>
    </source>
</evidence>
<comment type="pathway">
    <text evidence="2 11">Protein modification; protein glycosylation.</text>
</comment>
<comment type="function">
    <text evidence="11">Required for polymorphic O-glycosylation of the serine-rich repeat protein in this bacteria. Catalyzes the first step in glycosylation by transferring N-acetylglucosamine from UDP-GlcNAc to serine residues in the substrate protein. Part of the accessory SecA2/SecY2 system specifically required to export serine-rich repeat cell wall proteins usually encoded upstream in the same operon.</text>
</comment>
<sequence>MTIYNINFGIGWASSGVEYAQAYRAKLLRKIDNDTKFIFLDFIQYENIQTLTNHIGFLDEEIIWLYQYFTDIKISPTIYTIDNLKQDIGLDVTYEEHIDKIKRLYLGSKHTYVTCFLKNSEEDIVDRAEFVVNNILIRKDFYSYVRIFSEYYAPYDNKAKLYMRQFYNEDGTIAYNEYIDDDSVLYSIKEVKLYSKAEFVAYFIKKLNLTFDDIIILDRATHIGQAVLQNKGNSHVGVVIHAEHFSENSTNDMHILWNNYYEYQFSNAKEIDFFITATELQEQILREQFEKYYNFIPRIRTIPVGFLEELKYPKHCRKPYSMISASRLASEKHVDWLVLAAIKAKTYIPELSLDIYGEGAEKANLEKIINEHDANSYIKLKGHTKLDDIYADYRLFVSASTSEGFGLTLMEAVGSGLGMIGFDVNYGNPTFIRDNQNGYLIPLSLKNNEKKEIVNKLSEYMVKYFKDDLVNAQNISYEIAGLFTKHHIEERWRSLIKEVLYD</sequence>
<evidence type="ECO:0000256" key="6">
    <source>
        <dbReference type="ARBA" id="ARBA00022676"/>
    </source>
</evidence>
<dbReference type="EMBL" id="LT906462">
    <property type="protein sequence ID" value="SNV54993.1"/>
    <property type="molecule type" value="Genomic_DNA"/>
</dbReference>
<dbReference type="AlphaFoldDB" id="A0A239Y9C6"/>
<feature type="binding site" evidence="11">
    <location>
        <begin position="16"/>
        <end position="19"/>
    </location>
    <ligand>
        <name>UDP</name>
        <dbReference type="ChEBI" id="CHEBI:58223"/>
    </ligand>
</feature>
<comment type="subunit">
    <text evidence="11">Forms a heterotetramer with 2 subunits each of GtfA and GtfB. Part of the accessory SecA2/SecY2 protein translocation apparatus.</text>
</comment>
<keyword evidence="5 11" id="KW-0963">Cytoplasm</keyword>
<dbReference type="HAMAP" id="MF_01472">
    <property type="entry name" value="GtfA"/>
    <property type="match status" value="1"/>
</dbReference>
<feature type="domain" description="Glycosyl transferase family 1" evidence="12">
    <location>
        <begin position="318"/>
        <end position="444"/>
    </location>
</feature>
<dbReference type="NCBIfam" id="TIGR02918">
    <property type="entry name" value="accessory Sec system glycosyltransferase GtfA"/>
    <property type="match status" value="1"/>
</dbReference>
<dbReference type="InterPro" id="IPR001296">
    <property type="entry name" value="Glyco_trans_1"/>
</dbReference>
<evidence type="ECO:0000256" key="4">
    <source>
        <dbReference type="ARBA" id="ARBA00022475"/>
    </source>
</evidence>
<dbReference type="KEGG" id="sste:SAMEA4384403_0138"/>
<evidence type="ECO:0000259" key="13">
    <source>
        <dbReference type="Pfam" id="PF22145"/>
    </source>
</evidence>
<comment type="similarity">
    <text evidence="3 11">Belongs to the glycosyltransferase group 1 family. Glycosyltransferase 4 subfamily.</text>
</comment>
<keyword evidence="9 11" id="KW-0472">Membrane</keyword>
<dbReference type="Pfam" id="PF22145">
    <property type="entry name" value="GtfA_EBD"/>
    <property type="match status" value="1"/>
</dbReference>
<comment type="subcellular location">
    <subcellularLocation>
        <location evidence="1 11">Cell membrane</location>
        <topology evidence="11">Peripheral membrane protein</topology>
    </subcellularLocation>
    <subcellularLocation>
        <location evidence="11">Cytoplasm</location>
    </subcellularLocation>
    <text evidence="11">Cell membrane association requires GtfB.</text>
</comment>
<comment type="caution">
    <text evidence="11">Lacks conserved residue(s) required for the propagation of feature annotation.</text>
</comment>
<dbReference type="GO" id="GO:0016757">
    <property type="term" value="F:glycosyltransferase activity"/>
    <property type="evidence" value="ECO:0007669"/>
    <property type="project" value="UniProtKB-UniRule"/>
</dbReference>
<dbReference type="Pfam" id="PF00534">
    <property type="entry name" value="Glycos_transf_1"/>
    <property type="match status" value="1"/>
</dbReference>
<dbReference type="OrthoDB" id="9765175at2"/>
<feature type="binding site" evidence="11">
    <location>
        <begin position="403"/>
        <end position="406"/>
    </location>
    <ligand>
        <name>N-acetyl-D-glucosamine</name>
        <dbReference type="ChEBI" id="CHEBI:506227"/>
    </ligand>
</feature>
<dbReference type="Proteomes" id="UP000242084">
    <property type="component" value="Chromosome 1"/>
</dbReference>
<dbReference type="PANTHER" id="PTHR12526">
    <property type="entry name" value="GLYCOSYLTRANSFERASE"/>
    <property type="match status" value="1"/>
</dbReference>
<gene>
    <name evidence="14" type="primary">gftA</name>
    <name evidence="11" type="synonym">gtfA</name>
    <name evidence="14" type="ORF">SAMEA4384403_00138</name>
</gene>
<accession>A0A239Y9C6</accession>
<dbReference type="SUPFAM" id="SSF53756">
    <property type="entry name" value="UDP-Glycosyltransferase/glycogen phosphorylase"/>
    <property type="match status" value="1"/>
</dbReference>
<keyword evidence="7 11" id="KW-0808">Transferase</keyword>
<feature type="binding site" evidence="11">
    <location>
        <position position="241"/>
    </location>
    <ligand>
        <name>N-acetyl-D-glucosamine</name>
        <dbReference type="ChEBI" id="CHEBI:506227"/>
    </ligand>
</feature>
<evidence type="ECO:0000313" key="15">
    <source>
        <dbReference type="Proteomes" id="UP000242084"/>
    </source>
</evidence>
<dbReference type="FunFam" id="3.40.50.2000:FF:000196">
    <property type="entry name" value="UDP-N-acetylglucosamine--peptide N-acetylglucosaminyltransferase GtfA subunit"/>
    <property type="match status" value="1"/>
</dbReference>
<reference evidence="14 15" key="1">
    <citation type="submission" date="2017-06" db="EMBL/GenBank/DDBJ databases">
        <authorList>
            <consortium name="Pathogen Informatics"/>
        </authorList>
    </citation>
    <scope>NUCLEOTIDE SEQUENCE [LARGE SCALE GENOMIC DNA]</scope>
    <source>
        <strain evidence="14 15">NCTC13839</strain>
    </source>
</reference>
<dbReference type="EC" id="2.4.1.-" evidence="11"/>
<evidence type="ECO:0000256" key="3">
    <source>
        <dbReference type="ARBA" id="ARBA00009481"/>
    </source>
</evidence>
<evidence type="ECO:0000256" key="1">
    <source>
        <dbReference type="ARBA" id="ARBA00004236"/>
    </source>
</evidence>
<evidence type="ECO:0000256" key="11">
    <source>
        <dbReference type="HAMAP-Rule" id="MF_01472"/>
    </source>
</evidence>
<evidence type="ECO:0000256" key="7">
    <source>
        <dbReference type="ARBA" id="ARBA00022679"/>
    </source>
</evidence>
<dbReference type="RefSeq" id="WP_095085356.1">
    <property type="nucleotide sequence ID" value="NZ_BMDM01000015.1"/>
</dbReference>
<organism evidence="14 15">
    <name type="scientific">Mammaliicoccus stepanovicii</name>
    <dbReference type="NCBI Taxonomy" id="643214"/>
    <lineage>
        <taxon>Bacteria</taxon>
        <taxon>Bacillati</taxon>
        <taxon>Bacillota</taxon>
        <taxon>Bacilli</taxon>
        <taxon>Bacillales</taxon>
        <taxon>Staphylococcaceae</taxon>
        <taxon>Mammaliicoccus</taxon>
    </lineage>
</organism>
<keyword evidence="6 11" id="KW-0328">Glycosyltransferase</keyword>
<dbReference type="InterPro" id="IPR014267">
    <property type="entry name" value="GtfA"/>
</dbReference>
<evidence type="ECO:0000256" key="5">
    <source>
        <dbReference type="ARBA" id="ARBA00022490"/>
    </source>
</evidence>
<proteinExistence type="inferred from homology"/>
<evidence type="ECO:0000256" key="2">
    <source>
        <dbReference type="ARBA" id="ARBA00004922"/>
    </source>
</evidence>
<dbReference type="InterPro" id="IPR054396">
    <property type="entry name" value="GtfA_EBD"/>
</dbReference>
<evidence type="ECO:0000256" key="10">
    <source>
        <dbReference type="ARBA" id="ARBA00052053"/>
    </source>
</evidence>
<evidence type="ECO:0000256" key="8">
    <source>
        <dbReference type="ARBA" id="ARBA00022741"/>
    </source>
</evidence>
<dbReference type="UniPathway" id="UPA00378"/>
<dbReference type="GO" id="GO:0005886">
    <property type="term" value="C:plasma membrane"/>
    <property type="evidence" value="ECO:0007669"/>
    <property type="project" value="UniProtKB-SubCell"/>
</dbReference>
<dbReference type="PANTHER" id="PTHR12526:SF629">
    <property type="entry name" value="TEICHURONIC ACID BIOSYNTHESIS GLYCOSYLTRANSFERASE TUAH-RELATED"/>
    <property type="match status" value="1"/>
</dbReference>
<keyword evidence="4 11" id="KW-1003">Cell membrane</keyword>